<dbReference type="NCBIfam" id="TIGR00700">
    <property type="entry name" value="GABAtrnsam"/>
    <property type="match status" value="1"/>
</dbReference>
<comment type="pathway">
    <text evidence="3">Amino-acid degradation; 4-aminobutanoate degradation.</text>
</comment>
<evidence type="ECO:0000256" key="11">
    <source>
        <dbReference type="ARBA" id="ARBA00030204"/>
    </source>
</evidence>
<evidence type="ECO:0000256" key="6">
    <source>
        <dbReference type="ARBA" id="ARBA00012912"/>
    </source>
</evidence>
<evidence type="ECO:0000256" key="8">
    <source>
        <dbReference type="ARBA" id="ARBA00022679"/>
    </source>
</evidence>
<comment type="similarity">
    <text evidence="4 16">Belongs to the class-III pyridoxal-phosphate-dependent aminotransferase family.</text>
</comment>
<dbReference type="RefSeq" id="WP_132242468.1">
    <property type="nucleotide sequence ID" value="NZ_SLWV01000002.1"/>
</dbReference>
<accession>A0A4R2L9R9</accession>
<dbReference type="GO" id="GO:0042802">
    <property type="term" value="F:identical protein binding"/>
    <property type="evidence" value="ECO:0007669"/>
    <property type="project" value="TreeGrafter"/>
</dbReference>
<dbReference type="PANTHER" id="PTHR11986:SF58">
    <property type="entry name" value="LEUCINE_METHIONINE RACEMASE"/>
    <property type="match status" value="1"/>
</dbReference>
<evidence type="ECO:0000256" key="12">
    <source>
        <dbReference type="ARBA" id="ARBA00030857"/>
    </source>
</evidence>
<reference evidence="17 18" key="1">
    <citation type="submission" date="2019-03" db="EMBL/GenBank/DDBJ databases">
        <title>Genomic Encyclopedia of Type Strains, Phase IV (KMG-IV): sequencing the most valuable type-strain genomes for metagenomic binning, comparative biology and taxonomic classification.</title>
        <authorList>
            <person name="Goeker M."/>
        </authorList>
    </citation>
    <scope>NUCLEOTIDE SEQUENCE [LARGE SCALE GENOMIC DNA]</scope>
    <source>
        <strain evidence="17 18">DSM 102940</strain>
    </source>
</reference>
<evidence type="ECO:0000313" key="17">
    <source>
        <dbReference type="EMBL" id="TCO79518.1"/>
    </source>
</evidence>
<dbReference type="InterPro" id="IPR005814">
    <property type="entry name" value="Aminotrans_3"/>
</dbReference>
<dbReference type="GO" id="GO:0047298">
    <property type="term" value="F:(S)-3-amino-2-methylpropionate transaminase activity"/>
    <property type="evidence" value="ECO:0007669"/>
    <property type="project" value="UniProtKB-EC"/>
</dbReference>
<dbReference type="PANTHER" id="PTHR11986">
    <property type="entry name" value="AMINOTRANSFERASE CLASS III"/>
    <property type="match status" value="1"/>
</dbReference>
<dbReference type="GO" id="GO:0009448">
    <property type="term" value="P:gamma-aminobutyric acid metabolic process"/>
    <property type="evidence" value="ECO:0007669"/>
    <property type="project" value="InterPro"/>
</dbReference>
<comment type="catalytic activity">
    <reaction evidence="14">
        <text>4-aminobutanoate + 2-oxoglutarate = succinate semialdehyde + L-glutamate</text>
        <dbReference type="Rhea" id="RHEA:23352"/>
        <dbReference type="ChEBI" id="CHEBI:16810"/>
        <dbReference type="ChEBI" id="CHEBI:29985"/>
        <dbReference type="ChEBI" id="CHEBI:57706"/>
        <dbReference type="ChEBI" id="CHEBI:59888"/>
        <dbReference type="EC" id="2.6.1.19"/>
    </reaction>
</comment>
<proteinExistence type="inferred from homology"/>
<dbReference type="Gene3D" id="3.40.640.10">
    <property type="entry name" value="Type I PLP-dependent aspartate aminotransferase-like (Major domain)"/>
    <property type="match status" value="1"/>
</dbReference>
<protein>
    <recommendedName>
        <fullName evidence="12">(S)-3-amino-2-methylpropionate transaminase</fullName>
        <ecNumber evidence="6">2.6.1.19</ecNumber>
        <ecNumber evidence="5">2.6.1.22</ecNumber>
    </recommendedName>
    <alternativeName>
        <fullName evidence="13">GABA aminotransferase</fullName>
    </alternativeName>
    <alternativeName>
        <fullName evidence="11">Gamma-amino-N-butyrate transaminase</fullName>
    </alternativeName>
    <alternativeName>
        <fullName evidence="15">Glutamate:succinic semialdehyde transaminase</fullName>
    </alternativeName>
    <alternativeName>
        <fullName evidence="10">L-AIBAT</fullName>
    </alternativeName>
</protein>
<name>A0A4R2L9R9_9FIRM</name>
<dbReference type="Pfam" id="PF00202">
    <property type="entry name" value="Aminotran_3"/>
    <property type="match status" value="1"/>
</dbReference>
<evidence type="ECO:0000256" key="1">
    <source>
        <dbReference type="ARBA" id="ARBA00001750"/>
    </source>
</evidence>
<keyword evidence="9 16" id="KW-0663">Pyridoxal phosphate</keyword>
<dbReference type="EC" id="2.6.1.22" evidence="5"/>
<dbReference type="OrthoDB" id="9801052at2"/>
<dbReference type="InterPro" id="IPR015422">
    <property type="entry name" value="PyrdxlP-dep_Trfase_small"/>
</dbReference>
<dbReference type="EMBL" id="SLWV01000002">
    <property type="protein sequence ID" value="TCO79518.1"/>
    <property type="molecule type" value="Genomic_DNA"/>
</dbReference>
<comment type="catalytic activity">
    <reaction evidence="1">
        <text>(S)-3-amino-2-methylpropanoate + 2-oxoglutarate = 2-methyl-3-oxopropanoate + L-glutamate</text>
        <dbReference type="Rhea" id="RHEA:13993"/>
        <dbReference type="ChEBI" id="CHEBI:16810"/>
        <dbReference type="ChEBI" id="CHEBI:29985"/>
        <dbReference type="ChEBI" id="CHEBI:57700"/>
        <dbReference type="ChEBI" id="CHEBI:58655"/>
        <dbReference type="EC" id="2.6.1.22"/>
    </reaction>
</comment>
<sequence length="458" mass="50840">MSELRLSVPKMVTELPGRKSKELLKLREENVPGGVSYGIPTFIKRGEGAMFEDVDGNIMMDFAGGLGVLNIGYSHPEVVEVVKEQCEKFFHTSINIIQYEQYIRLAEKLNRLVPGDFKKKTMLVNSGAEANENAIKIARRYTGRSEIVTFTGAFHGRTSLTMALTSKVKPYKFGFGPFSAGIHRAEFPYIYRRPKGISEENAVKYFVEKLRNFFLEEVNLEEVAAIIIEPVQGEGGFITAPMEYVKELRKVCDENGILLICDEVQSGYCRTGRMFACDYWAEHGIYTDIMTSAKSIAGGLPLSAVTARAEIIESSQAGGIGGTYCGNPVAATAALKVIEIMERDNFADKANHIADIAMNRLNEMKEKYEIIGDVRGLGAMMAIELVKDQETKEPAKDEIKEIIKECNKQGLVVLDAGVRGNNIRFLMPLVITDEQLNFGLDIIENAIVKVCESVYSCC</sequence>
<dbReference type="EC" id="2.6.1.19" evidence="6"/>
<evidence type="ECO:0000256" key="10">
    <source>
        <dbReference type="ARBA" id="ARBA00029760"/>
    </source>
</evidence>
<evidence type="ECO:0000256" key="15">
    <source>
        <dbReference type="ARBA" id="ARBA00050054"/>
    </source>
</evidence>
<keyword evidence="7 17" id="KW-0032">Aminotransferase</keyword>
<dbReference type="SUPFAM" id="SSF53383">
    <property type="entry name" value="PLP-dependent transferases"/>
    <property type="match status" value="1"/>
</dbReference>
<evidence type="ECO:0000256" key="16">
    <source>
        <dbReference type="RuleBase" id="RU003560"/>
    </source>
</evidence>
<evidence type="ECO:0000256" key="2">
    <source>
        <dbReference type="ARBA" id="ARBA00001933"/>
    </source>
</evidence>
<dbReference type="Proteomes" id="UP000294919">
    <property type="component" value="Unassembled WGS sequence"/>
</dbReference>
<dbReference type="Gene3D" id="3.90.1150.10">
    <property type="entry name" value="Aspartate Aminotransferase, domain 1"/>
    <property type="match status" value="1"/>
</dbReference>
<dbReference type="AlphaFoldDB" id="A0A4R2L9R9"/>
<dbReference type="FunFam" id="3.40.640.10:FF:000013">
    <property type="entry name" value="4-aminobutyrate aminotransferase"/>
    <property type="match status" value="1"/>
</dbReference>
<dbReference type="CDD" id="cd00610">
    <property type="entry name" value="OAT_like"/>
    <property type="match status" value="1"/>
</dbReference>
<evidence type="ECO:0000256" key="13">
    <source>
        <dbReference type="ARBA" id="ARBA00031787"/>
    </source>
</evidence>
<keyword evidence="18" id="KW-1185">Reference proteome</keyword>
<dbReference type="GO" id="GO:0030170">
    <property type="term" value="F:pyridoxal phosphate binding"/>
    <property type="evidence" value="ECO:0007669"/>
    <property type="project" value="InterPro"/>
</dbReference>
<comment type="cofactor">
    <cofactor evidence="2">
        <name>pyridoxal 5'-phosphate</name>
        <dbReference type="ChEBI" id="CHEBI:597326"/>
    </cofactor>
</comment>
<gene>
    <name evidence="17" type="ORF">EV214_102242</name>
</gene>
<evidence type="ECO:0000256" key="9">
    <source>
        <dbReference type="ARBA" id="ARBA00022898"/>
    </source>
</evidence>
<keyword evidence="8 17" id="KW-0808">Transferase</keyword>
<evidence type="ECO:0000256" key="3">
    <source>
        <dbReference type="ARBA" id="ARBA00005176"/>
    </source>
</evidence>
<evidence type="ECO:0000313" key="18">
    <source>
        <dbReference type="Proteomes" id="UP000294919"/>
    </source>
</evidence>
<dbReference type="InterPro" id="IPR015421">
    <property type="entry name" value="PyrdxlP-dep_Trfase_major"/>
</dbReference>
<evidence type="ECO:0000256" key="14">
    <source>
        <dbReference type="ARBA" id="ARBA00048021"/>
    </source>
</evidence>
<dbReference type="InterPro" id="IPR049704">
    <property type="entry name" value="Aminotrans_3_PPA_site"/>
</dbReference>
<dbReference type="PIRSF" id="PIRSF000521">
    <property type="entry name" value="Transaminase_4ab_Lys_Orn"/>
    <property type="match status" value="1"/>
</dbReference>
<organism evidence="17 18">
    <name type="scientific">Marinisporobacter balticus</name>
    <dbReference type="NCBI Taxonomy" id="2018667"/>
    <lineage>
        <taxon>Bacteria</taxon>
        <taxon>Bacillati</taxon>
        <taxon>Bacillota</taxon>
        <taxon>Clostridia</taxon>
        <taxon>Peptostreptococcales</taxon>
        <taxon>Thermotaleaceae</taxon>
        <taxon>Marinisporobacter</taxon>
    </lineage>
</organism>
<dbReference type="InterPro" id="IPR050103">
    <property type="entry name" value="Class-III_PLP-dep_AT"/>
</dbReference>
<evidence type="ECO:0000256" key="7">
    <source>
        <dbReference type="ARBA" id="ARBA00022576"/>
    </source>
</evidence>
<evidence type="ECO:0000256" key="4">
    <source>
        <dbReference type="ARBA" id="ARBA00008954"/>
    </source>
</evidence>
<dbReference type="InterPro" id="IPR004632">
    <property type="entry name" value="4NH2But_aminotransferase_bac"/>
</dbReference>
<dbReference type="GO" id="GO:0034386">
    <property type="term" value="F:4-aminobutyrate:2-oxoglutarate transaminase activity"/>
    <property type="evidence" value="ECO:0007669"/>
    <property type="project" value="UniProtKB-EC"/>
</dbReference>
<comment type="caution">
    <text evidence="17">The sequence shown here is derived from an EMBL/GenBank/DDBJ whole genome shotgun (WGS) entry which is preliminary data.</text>
</comment>
<dbReference type="InterPro" id="IPR015424">
    <property type="entry name" value="PyrdxlP-dep_Trfase"/>
</dbReference>
<evidence type="ECO:0000256" key="5">
    <source>
        <dbReference type="ARBA" id="ARBA00012876"/>
    </source>
</evidence>
<dbReference type="PROSITE" id="PS00600">
    <property type="entry name" value="AA_TRANSFER_CLASS_3"/>
    <property type="match status" value="1"/>
</dbReference>